<dbReference type="Proteomes" id="UP001283361">
    <property type="component" value="Unassembled WGS sequence"/>
</dbReference>
<keyword evidence="2" id="KW-1185">Reference proteome</keyword>
<evidence type="ECO:0000313" key="1">
    <source>
        <dbReference type="EMBL" id="KAK3792056.1"/>
    </source>
</evidence>
<reference evidence="1" key="1">
    <citation type="journal article" date="2023" name="G3 (Bethesda)">
        <title>A reference genome for the long-term kleptoplast-retaining sea slug Elysia crispata morphotype clarki.</title>
        <authorList>
            <person name="Eastman K.E."/>
            <person name="Pendleton A.L."/>
            <person name="Shaikh M.A."/>
            <person name="Suttiyut T."/>
            <person name="Ogas R."/>
            <person name="Tomko P."/>
            <person name="Gavelis G."/>
            <person name="Widhalm J.R."/>
            <person name="Wisecaver J.H."/>
        </authorList>
    </citation>
    <scope>NUCLEOTIDE SEQUENCE</scope>
    <source>
        <strain evidence="1">ECLA1</strain>
    </source>
</reference>
<name>A0AAE1ARM1_9GAST</name>
<protein>
    <submittedName>
        <fullName evidence="1">Uncharacterized protein</fullName>
    </submittedName>
</protein>
<evidence type="ECO:0000313" key="2">
    <source>
        <dbReference type="Proteomes" id="UP001283361"/>
    </source>
</evidence>
<organism evidence="1 2">
    <name type="scientific">Elysia crispata</name>
    <name type="common">lettuce slug</name>
    <dbReference type="NCBI Taxonomy" id="231223"/>
    <lineage>
        <taxon>Eukaryota</taxon>
        <taxon>Metazoa</taxon>
        <taxon>Spiralia</taxon>
        <taxon>Lophotrochozoa</taxon>
        <taxon>Mollusca</taxon>
        <taxon>Gastropoda</taxon>
        <taxon>Heterobranchia</taxon>
        <taxon>Euthyneura</taxon>
        <taxon>Panpulmonata</taxon>
        <taxon>Sacoglossa</taxon>
        <taxon>Placobranchoidea</taxon>
        <taxon>Plakobranchidae</taxon>
        <taxon>Elysia</taxon>
    </lineage>
</organism>
<comment type="caution">
    <text evidence="1">The sequence shown here is derived from an EMBL/GenBank/DDBJ whole genome shotgun (WGS) entry which is preliminary data.</text>
</comment>
<gene>
    <name evidence="1" type="ORF">RRG08_055323</name>
</gene>
<dbReference type="AlphaFoldDB" id="A0AAE1ARM1"/>
<dbReference type="EMBL" id="JAWDGP010001389">
    <property type="protein sequence ID" value="KAK3792056.1"/>
    <property type="molecule type" value="Genomic_DNA"/>
</dbReference>
<proteinExistence type="predicted"/>
<accession>A0AAE1ARM1</accession>
<sequence>MWSSYQPKAISLSWTGISGRVDREVGCDRLDILTTQESPHVHLVLTRLADSTLRARGNGPGQSTDNILLISGGYSGHAAQQQYRPKVRLTDHSFYLSSFPIKRTLLPRPFPCFRDDSPTGPPCQDRVISRFGGTGARSQCTQLTWWPASRVCGGGGRTREDVAVLRLGCVVAVVGLGRTWQSCGVLCQLQPSGPESQKTARNIVMLFPGQPSQSDDQGFIELAMLAAVVTDLDLYVEQIFSVSPRSIHTEHRSRDTPIDKH</sequence>